<organism evidence="1 2">
    <name type="scientific">Dreissena polymorpha</name>
    <name type="common">Zebra mussel</name>
    <name type="synonym">Mytilus polymorpha</name>
    <dbReference type="NCBI Taxonomy" id="45954"/>
    <lineage>
        <taxon>Eukaryota</taxon>
        <taxon>Metazoa</taxon>
        <taxon>Spiralia</taxon>
        <taxon>Lophotrochozoa</taxon>
        <taxon>Mollusca</taxon>
        <taxon>Bivalvia</taxon>
        <taxon>Autobranchia</taxon>
        <taxon>Heteroconchia</taxon>
        <taxon>Euheterodonta</taxon>
        <taxon>Imparidentia</taxon>
        <taxon>Neoheterodontei</taxon>
        <taxon>Myida</taxon>
        <taxon>Dreissenoidea</taxon>
        <taxon>Dreissenidae</taxon>
        <taxon>Dreissena</taxon>
    </lineage>
</organism>
<evidence type="ECO:0000313" key="1">
    <source>
        <dbReference type="EMBL" id="KAH3712479.1"/>
    </source>
</evidence>
<accession>A0A9D3Z5U9</accession>
<evidence type="ECO:0000313" key="2">
    <source>
        <dbReference type="Proteomes" id="UP000828390"/>
    </source>
</evidence>
<proteinExistence type="predicted"/>
<keyword evidence="2" id="KW-1185">Reference proteome</keyword>
<sequence length="63" mass="6852">MVPCLPLGVSRFPGDTRRGGRLGTGRLGTGRLGRLGGYQLPMSPQPEKTSKIAKYTNQIQFAY</sequence>
<reference evidence="1" key="1">
    <citation type="journal article" date="2019" name="bioRxiv">
        <title>The Genome of the Zebra Mussel, Dreissena polymorpha: A Resource for Invasive Species Research.</title>
        <authorList>
            <person name="McCartney M.A."/>
            <person name="Auch B."/>
            <person name="Kono T."/>
            <person name="Mallez S."/>
            <person name="Zhang Y."/>
            <person name="Obille A."/>
            <person name="Becker A."/>
            <person name="Abrahante J.E."/>
            <person name="Garbe J."/>
            <person name="Badalamenti J.P."/>
            <person name="Herman A."/>
            <person name="Mangelson H."/>
            <person name="Liachko I."/>
            <person name="Sullivan S."/>
            <person name="Sone E.D."/>
            <person name="Koren S."/>
            <person name="Silverstein K.A.T."/>
            <person name="Beckman K.B."/>
            <person name="Gohl D.M."/>
        </authorList>
    </citation>
    <scope>NUCLEOTIDE SEQUENCE</scope>
    <source>
        <strain evidence="1">Duluth1</strain>
        <tissue evidence="1">Whole animal</tissue>
    </source>
</reference>
<comment type="caution">
    <text evidence="1">The sequence shown here is derived from an EMBL/GenBank/DDBJ whole genome shotgun (WGS) entry which is preliminary data.</text>
</comment>
<dbReference type="Proteomes" id="UP000828390">
    <property type="component" value="Unassembled WGS sequence"/>
</dbReference>
<reference evidence="1" key="2">
    <citation type="submission" date="2020-11" db="EMBL/GenBank/DDBJ databases">
        <authorList>
            <person name="McCartney M.A."/>
            <person name="Auch B."/>
            <person name="Kono T."/>
            <person name="Mallez S."/>
            <person name="Becker A."/>
            <person name="Gohl D.M."/>
            <person name="Silverstein K.A.T."/>
            <person name="Koren S."/>
            <person name="Bechman K.B."/>
            <person name="Herman A."/>
            <person name="Abrahante J.E."/>
            <person name="Garbe J."/>
        </authorList>
    </citation>
    <scope>NUCLEOTIDE SEQUENCE</scope>
    <source>
        <strain evidence="1">Duluth1</strain>
        <tissue evidence="1">Whole animal</tissue>
    </source>
</reference>
<protein>
    <submittedName>
        <fullName evidence="1">Uncharacterized protein</fullName>
    </submittedName>
</protein>
<name>A0A9D3Z5U9_DREPO</name>
<dbReference type="EMBL" id="JAIWYP010000014">
    <property type="protein sequence ID" value="KAH3712479.1"/>
    <property type="molecule type" value="Genomic_DNA"/>
</dbReference>
<gene>
    <name evidence="1" type="ORF">DPMN_072183</name>
</gene>
<dbReference type="AlphaFoldDB" id="A0A9D3Z5U9"/>